<evidence type="ECO:0000259" key="2">
    <source>
        <dbReference type="Pfam" id="PF13276"/>
    </source>
</evidence>
<reference evidence="3 4" key="1">
    <citation type="submission" date="2013-03" db="EMBL/GenBank/DDBJ databases">
        <authorList>
            <person name="Harkins D.M."/>
            <person name="Durkin A.S."/>
            <person name="Brinkac L.M."/>
            <person name="Haft D.H."/>
            <person name="Selengut J.D."/>
            <person name="Sanka R."/>
            <person name="DePew J."/>
            <person name="Purushe J."/>
            <person name="Galloway R.L."/>
            <person name="Vinetz J.M."/>
            <person name="Sutton G.G."/>
            <person name="Nierman W.C."/>
            <person name="Fouts D.E."/>
        </authorList>
    </citation>
    <scope>NUCLEOTIDE SEQUENCE [LARGE SCALE GENOMIC DNA]</scope>
    <source>
        <strain evidence="3 4">Waz Holland</strain>
    </source>
</reference>
<dbReference type="InterPro" id="IPR012337">
    <property type="entry name" value="RNaseH-like_sf"/>
</dbReference>
<sequence>MKEHRESFGFSIKVMSEVLDIKHKGFYPWLKKSKSIRNQKSIEILYEIRKFHKGDLLSYGSPRVQKELRARGIKVSLPTVAKIMRENGIKAITTRKFKHPVTTNSNHEEAISPNLLEQNFQVSTPNTVYVTDITYIPYLFGFLYLCKFKDICTKKIVGWAVDTHMKTSLYVAYLRMLLRTKNQMKAL</sequence>
<dbReference type="AlphaFoldDB" id="N1W2G4"/>
<evidence type="ECO:0000313" key="4">
    <source>
        <dbReference type="Proteomes" id="UP000012227"/>
    </source>
</evidence>
<dbReference type="InterPro" id="IPR001584">
    <property type="entry name" value="Integrase_cat-core"/>
</dbReference>
<dbReference type="PANTHER" id="PTHR46889:SF4">
    <property type="entry name" value="TRANSPOSASE INSO FOR INSERTION SEQUENCE ELEMENT IS911B-RELATED"/>
    <property type="match status" value="1"/>
</dbReference>
<gene>
    <name evidence="3" type="ORF">LEP1GSC199_4227</name>
</gene>
<proteinExistence type="predicted"/>
<dbReference type="InterPro" id="IPR025948">
    <property type="entry name" value="HTH-like_dom"/>
</dbReference>
<protein>
    <submittedName>
        <fullName evidence="3">HTH-like domain protein</fullName>
    </submittedName>
</protein>
<dbReference type="InterPro" id="IPR050900">
    <property type="entry name" value="Transposase_IS3/IS150/IS904"/>
</dbReference>
<dbReference type="GO" id="GO:0015074">
    <property type="term" value="P:DNA integration"/>
    <property type="evidence" value="ECO:0007669"/>
    <property type="project" value="InterPro"/>
</dbReference>
<dbReference type="PANTHER" id="PTHR46889">
    <property type="entry name" value="TRANSPOSASE INSF FOR INSERTION SEQUENCE IS3B-RELATED"/>
    <property type="match status" value="1"/>
</dbReference>
<dbReference type="EMBL" id="AOGY02000056">
    <property type="protein sequence ID" value="EMY69228.1"/>
    <property type="molecule type" value="Genomic_DNA"/>
</dbReference>
<evidence type="ECO:0000313" key="3">
    <source>
        <dbReference type="EMBL" id="EMY69228.1"/>
    </source>
</evidence>
<feature type="domain" description="Integrase catalytic" evidence="1">
    <location>
        <begin position="124"/>
        <end position="183"/>
    </location>
</feature>
<name>N1W2G4_9LEPT</name>
<accession>N1W2G4</accession>
<dbReference type="SUPFAM" id="SSF53098">
    <property type="entry name" value="Ribonuclease H-like"/>
    <property type="match status" value="1"/>
</dbReference>
<evidence type="ECO:0000259" key="1">
    <source>
        <dbReference type="Pfam" id="PF00665"/>
    </source>
</evidence>
<comment type="caution">
    <text evidence="3">The sequence shown here is derived from an EMBL/GenBank/DDBJ whole genome shotgun (WGS) entry which is preliminary data.</text>
</comment>
<feature type="domain" description="HTH-like" evidence="2">
    <location>
        <begin position="42"/>
        <end position="97"/>
    </location>
</feature>
<dbReference type="Pfam" id="PF00665">
    <property type="entry name" value="rve"/>
    <property type="match status" value="1"/>
</dbReference>
<organism evidence="3 4">
    <name type="scientific">Leptospira vanthielii serovar Holland str. Waz Holland = ATCC 700522</name>
    <dbReference type="NCBI Taxonomy" id="1218591"/>
    <lineage>
        <taxon>Bacteria</taxon>
        <taxon>Pseudomonadati</taxon>
        <taxon>Spirochaetota</taxon>
        <taxon>Spirochaetia</taxon>
        <taxon>Leptospirales</taxon>
        <taxon>Leptospiraceae</taxon>
        <taxon>Leptospira</taxon>
    </lineage>
</organism>
<dbReference type="Pfam" id="PF13276">
    <property type="entry name" value="HTH_21"/>
    <property type="match status" value="1"/>
</dbReference>
<dbReference type="STRING" id="1218591.LEP1GSC199_4227"/>
<dbReference type="Proteomes" id="UP000012227">
    <property type="component" value="Unassembled WGS sequence"/>
</dbReference>